<sequence>MHFRTQIEKADGILICTPEYIFSLPGSLKNALEWNVSTRLFETKSVAMIVASASGEKNFDSLALILETLGANVPMGSRLLIQGAKGKINEDFTITDIKLLHEIDSLMASFSRTVY</sequence>
<evidence type="ECO:0000259" key="1">
    <source>
        <dbReference type="Pfam" id="PF03358"/>
    </source>
</evidence>
<dbReference type="PANTHER" id="PTHR30543">
    <property type="entry name" value="CHROMATE REDUCTASE"/>
    <property type="match status" value="1"/>
</dbReference>
<dbReference type="GO" id="GO:0016491">
    <property type="term" value="F:oxidoreductase activity"/>
    <property type="evidence" value="ECO:0007669"/>
    <property type="project" value="InterPro"/>
</dbReference>
<proteinExistence type="predicted"/>
<feature type="domain" description="NADPH-dependent FMN reductase-like" evidence="1">
    <location>
        <begin position="3"/>
        <end position="76"/>
    </location>
</feature>
<name>A0A327S2Y4_9FLAO</name>
<dbReference type="Gene3D" id="3.40.50.360">
    <property type="match status" value="1"/>
</dbReference>
<evidence type="ECO:0000313" key="3">
    <source>
        <dbReference type="Proteomes" id="UP000248987"/>
    </source>
</evidence>
<dbReference type="SUPFAM" id="SSF52218">
    <property type="entry name" value="Flavoproteins"/>
    <property type="match status" value="1"/>
</dbReference>
<comment type="caution">
    <text evidence="2">The sequence shown here is derived from an EMBL/GenBank/DDBJ whole genome shotgun (WGS) entry which is preliminary data.</text>
</comment>
<reference evidence="2 3" key="1">
    <citation type="submission" date="2018-06" db="EMBL/GenBank/DDBJ databases">
        <title>Genomic Encyclopedia of Archaeal and Bacterial Type Strains, Phase II (KMG-II): from individual species to whole genera.</title>
        <authorList>
            <person name="Goeker M."/>
        </authorList>
    </citation>
    <scope>NUCLEOTIDE SEQUENCE [LARGE SCALE GENOMIC DNA]</scope>
    <source>
        <strain evidence="2 3">DSM 12408</strain>
    </source>
</reference>
<dbReference type="InterPro" id="IPR050712">
    <property type="entry name" value="NAD(P)H-dep_reductase"/>
</dbReference>
<dbReference type="AlphaFoldDB" id="A0A327S2Y4"/>
<evidence type="ECO:0000313" key="2">
    <source>
        <dbReference type="EMBL" id="RAJ20037.1"/>
    </source>
</evidence>
<dbReference type="Proteomes" id="UP000248987">
    <property type="component" value="Unassembled WGS sequence"/>
</dbReference>
<accession>A0A327S2Y4</accession>
<dbReference type="EMBL" id="QLLQ01000016">
    <property type="protein sequence ID" value="RAJ20037.1"/>
    <property type="molecule type" value="Genomic_DNA"/>
</dbReference>
<dbReference type="InterPro" id="IPR005025">
    <property type="entry name" value="FMN_Rdtase-like_dom"/>
</dbReference>
<dbReference type="InterPro" id="IPR029039">
    <property type="entry name" value="Flavoprotein-like_sf"/>
</dbReference>
<keyword evidence="3" id="KW-1185">Reference proteome</keyword>
<gene>
    <name evidence="2" type="ORF">LX77_03251</name>
</gene>
<dbReference type="GO" id="GO:0010181">
    <property type="term" value="F:FMN binding"/>
    <property type="evidence" value="ECO:0007669"/>
    <property type="project" value="TreeGrafter"/>
</dbReference>
<dbReference type="PANTHER" id="PTHR30543:SF21">
    <property type="entry name" value="NAD(P)H-DEPENDENT FMN REDUCTASE LOT6"/>
    <property type="match status" value="1"/>
</dbReference>
<protein>
    <submittedName>
        <fullName evidence="2">NADPH-dependent FMN reductase</fullName>
    </submittedName>
</protein>
<dbReference type="GO" id="GO:0005829">
    <property type="term" value="C:cytosol"/>
    <property type="evidence" value="ECO:0007669"/>
    <property type="project" value="TreeGrafter"/>
</dbReference>
<organism evidence="2 3">
    <name type="scientific">Gelidibacter algens</name>
    <dbReference type="NCBI Taxonomy" id="49280"/>
    <lineage>
        <taxon>Bacteria</taxon>
        <taxon>Pseudomonadati</taxon>
        <taxon>Bacteroidota</taxon>
        <taxon>Flavobacteriia</taxon>
        <taxon>Flavobacteriales</taxon>
        <taxon>Flavobacteriaceae</taxon>
        <taxon>Gelidibacter</taxon>
    </lineage>
</organism>
<dbReference type="Pfam" id="PF03358">
    <property type="entry name" value="FMN_red"/>
    <property type="match status" value="1"/>
</dbReference>